<dbReference type="STRING" id="1903181.BTN85_0502"/>
<proteinExistence type="predicted"/>
<evidence type="ECO:0000313" key="3">
    <source>
        <dbReference type="Proteomes" id="UP000185744"/>
    </source>
</evidence>
<protein>
    <submittedName>
        <fullName evidence="2">Membrane protein</fullName>
    </submittedName>
</protein>
<feature type="transmembrane region" description="Helical" evidence="1">
    <location>
        <begin position="214"/>
        <end position="231"/>
    </location>
</feature>
<organism evidence="2 3">
    <name type="scientific">Methanohalarchaeum thermophilum</name>
    <dbReference type="NCBI Taxonomy" id="1903181"/>
    <lineage>
        <taxon>Archaea</taxon>
        <taxon>Methanobacteriati</taxon>
        <taxon>Methanobacteriota</taxon>
        <taxon>Methanonatronarchaeia</taxon>
        <taxon>Methanonatronarchaeales</taxon>
        <taxon>Methanonatronarchaeaceae</taxon>
        <taxon>Candidatus Methanohalarchaeum</taxon>
    </lineage>
</organism>
<evidence type="ECO:0000313" key="2">
    <source>
        <dbReference type="EMBL" id="OKY78024.1"/>
    </source>
</evidence>
<feature type="transmembrane region" description="Helical" evidence="1">
    <location>
        <begin position="47"/>
        <end position="65"/>
    </location>
</feature>
<dbReference type="InterPro" id="IPR041113">
    <property type="entry name" value="Heliorhodopsin"/>
</dbReference>
<gene>
    <name evidence="2" type="ORF">BTN85_0502</name>
</gene>
<dbReference type="NCBIfam" id="NF038020">
    <property type="entry name" value="HeR"/>
    <property type="match status" value="1"/>
</dbReference>
<name>A0A1Q6DUI7_METT1</name>
<feature type="transmembrane region" description="Helical" evidence="1">
    <location>
        <begin position="109"/>
        <end position="129"/>
    </location>
</feature>
<keyword evidence="3" id="KW-1185">Reference proteome</keyword>
<dbReference type="InParanoid" id="A0A1Q6DUI7"/>
<keyword evidence="1" id="KW-1133">Transmembrane helix</keyword>
<feature type="transmembrane region" description="Helical" evidence="1">
    <location>
        <begin position="86"/>
        <end position="103"/>
    </location>
</feature>
<keyword evidence="1" id="KW-0812">Transmembrane</keyword>
<comment type="caution">
    <text evidence="2">The sequence shown here is derived from an EMBL/GenBank/DDBJ whole genome shotgun (WGS) entry which is preliminary data.</text>
</comment>
<feature type="transmembrane region" description="Helical" evidence="1">
    <location>
        <begin position="176"/>
        <end position="193"/>
    </location>
</feature>
<dbReference type="AlphaFoldDB" id="A0A1Q6DUI7"/>
<reference evidence="2" key="1">
    <citation type="submission" date="2016-12" db="EMBL/GenBank/DDBJ databases">
        <title>Discovery of methanogenic haloarchaea.</title>
        <authorList>
            <person name="Sorokin D.Y."/>
            <person name="Makarova K.S."/>
            <person name="Abbas B."/>
            <person name="Ferrer M."/>
            <person name="Golyshin P.N."/>
        </authorList>
    </citation>
    <scope>NUCLEOTIDE SEQUENCE [LARGE SCALE GENOMIC DNA]</scope>
    <source>
        <strain evidence="2">HMET1</strain>
    </source>
</reference>
<evidence type="ECO:0000256" key="1">
    <source>
        <dbReference type="SAM" id="Phobius"/>
    </source>
</evidence>
<accession>A0A1Q6DUI7</accession>
<sequence>MGFLHLLQAGLIYYLSTDFSLPITVSHLTGQPGEAGLLTETLIEIPIGPAVALFLLISSIAHFYVSTIGYSSYIRYLDKKVNPYRWVEYTFSASLMIVIIAMFTGIYDLGYLLAIGFLNASMIWFGWLMEKFNDFEKEIDWSPYIFGCVAGAIPWIAIALYLIKGFISATGQVPEFVLWIYISIAIFFNIFAINQYLQYKQIGAWKNYIFGEKMYIVLSLVAKSALAWQIFSGTLMG</sequence>
<feature type="transmembrane region" description="Helical" evidence="1">
    <location>
        <begin position="141"/>
        <end position="164"/>
    </location>
</feature>
<dbReference type="Pfam" id="PF18761">
    <property type="entry name" value="Heliorhodopsin"/>
    <property type="match status" value="1"/>
</dbReference>
<dbReference type="EMBL" id="MSDW01000001">
    <property type="protein sequence ID" value="OKY78024.1"/>
    <property type="molecule type" value="Genomic_DNA"/>
</dbReference>
<dbReference type="Proteomes" id="UP000185744">
    <property type="component" value="Unassembled WGS sequence"/>
</dbReference>
<keyword evidence="1" id="KW-0472">Membrane</keyword>